<organism evidence="1 2">
    <name type="scientific">Stylosanthes scabra</name>
    <dbReference type="NCBI Taxonomy" id="79078"/>
    <lineage>
        <taxon>Eukaryota</taxon>
        <taxon>Viridiplantae</taxon>
        <taxon>Streptophyta</taxon>
        <taxon>Embryophyta</taxon>
        <taxon>Tracheophyta</taxon>
        <taxon>Spermatophyta</taxon>
        <taxon>Magnoliopsida</taxon>
        <taxon>eudicotyledons</taxon>
        <taxon>Gunneridae</taxon>
        <taxon>Pentapetalae</taxon>
        <taxon>rosids</taxon>
        <taxon>fabids</taxon>
        <taxon>Fabales</taxon>
        <taxon>Fabaceae</taxon>
        <taxon>Papilionoideae</taxon>
        <taxon>50 kb inversion clade</taxon>
        <taxon>dalbergioids sensu lato</taxon>
        <taxon>Dalbergieae</taxon>
        <taxon>Pterocarpus clade</taxon>
        <taxon>Stylosanthes</taxon>
    </lineage>
</organism>
<keyword evidence="2" id="KW-1185">Reference proteome</keyword>
<reference evidence="1 2" key="1">
    <citation type="journal article" date="2023" name="Plants (Basel)">
        <title>Bridging the Gap: Combining Genomics and Transcriptomics Approaches to Understand Stylosanthes scabra, an Orphan Legume from the Brazilian Caatinga.</title>
        <authorList>
            <person name="Ferreira-Neto J.R.C."/>
            <person name="da Silva M.D."/>
            <person name="Binneck E."/>
            <person name="de Melo N.F."/>
            <person name="da Silva R.H."/>
            <person name="de Melo A.L.T.M."/>
            <person name="Pandolfi V."/>
            <person name="Bustamante F.O."/>
            <person name="Brasileiro-Vidal A.C."/>
            <person name="Benko-Iseppon A.M."/>
        </authorList>
    </citation>
    <scope>NUCLEOTIDE SEQUENCE [LARGE SCALE GENOMIC DNA]</scope>
    <source>
        <tissue evidence="1">Leaves</tissue>
    </source>
</reference>
<accession>A0ABU6ZTJ3</accession>
<evidence type="ECO:0000313" key="1">
    <source>
        <dbReference type="EMBL" id="MED6225272.1"/>
    </source>
</evidence>
<name>A0ABU6ZTJ3_9FABA</name>
<gene>
    <name evidence="1" type="ORF">PIB30_092111</name>
</gene>
<dbReference type="EMBL" id="JASCZI010273739">
    <property type="protein sequence ID" value="MED6225272.1"/>
    <property type="molecule type" value="Genomic_DNA"/>
</dbReference>
<dbReference type="Proteomes" id="UP001341840">
    <property type="component" value="Unassembled WGS sequence"/>
</dbReference>
<comment type="caution">
    <text evidence="1">The sequence shown here is derived from an EMBL/GenBank/DDBJ whole genome shotgun (WGS) entry which is preliminary data.</text>
</comment>
<protein>
    <submittedName>
        <fullName evidence="1">Uncharacterized protein</fullName>
    </submittedName>
</protein>
<proteinExistence type="predicted"/>
<sequence length="116" mass="13422">MMLTQLQVVFLEGLMDEAGWYEDPTKQPLLISDYKIIESEVVQQDPGSNDAGVFVAQWMIMHYLWGTYDVERVSAYSRMRLAIDIVLKEHNADRLAFIDKALAYWRVFAPLPHDGE</sequence>
<evidence type="ECO:0000313" key="2">
    <source>
        <dbReference type="Proteomes" id="UP001341840"/>
    </source>
</evidence>